<reference evidence="1 2" key="1">
    <citation type="journal article" date="2021" name="Cell Host Microbe">
        <title>in vivo commensal control of Clostridioides difficile virulence.</title>
        <authorList>
            <person name="Girinathan B.P."/>
            <person name="Dibenedetto N."/>
            <person name="Worley J.N."/>
            <person name="Peltier J."/>
            <person name="Arrieta-Ortiz M.L."/>
            <person name="Rupa Christinal Immanuel S."/>
            <person name="Lavin R."/>
            <person name="Delaney M.L."/>
            <person name="Cummins C."/>
            <person name="Hoffmann M."/>
            <person name="Luo Y."/>
            <person name="Gonzalez-Escalona N."/>
            <person name="Allard M."/>
            <person name="Onderdonk A.B."/>
            <person name="Gerber G.K."/>
            <person name="Sonenshein A.L."/>
            <person name="Baliga N."/>
            <person name="Dupuy B."/>
            <person name="Bry L."/>
        </authorList>
    </citation>
    <scope>NUCLEOTIDE SEQUENCE [LARGE SCALE GENOMIC DNA]</scope>
    <source>
        <strain evidence="1 2">DSM 599</strain>
    </source>
</reference>
<evidence type="ECO:0000313" key="2">
    <source>
        <dbReference type="Proteomes" id="UP001299068"/>
    </source>
</evidence>
<dbReference type="Gene3D" id="3.30.70.1150">
    <property type="entry name" value="ACT-like. Chain A, domain 2"/>
    <property type="match status" value="1"/>
</dbReference>
<evidence type="ECO:0000313" key="1">
    <source>
        <dbReference type="EMBL" id="MBY0755427.1"/>
    </source>
</evidence>
<name>A0ABS7KXP7_CLOSR</name>
<dbReference type="Proteomes" id="UP001299068">
    <property type="component" value="Unassembled WGS sequence"/>
</dbReference>
<comment type="caution">
    <text evidence="1">The sequence shown here is derived from an EMBL/GenBank/DDBJ whole genome shotgun (WGS) entry which is preliminary data.</text>
</comment>
<evidence type="ECO:0008006" key="3">
    <source>
        <dbReference type="Google" id="ProtNLM"/>
    </source>
</evidence>
<protein>
    <recommendedName>
        <fullName evidence="3">Iron-only hydrogenase system regulator</fullName>
    </recommendedName>
</protein>
<dbReference type="InterPro" id="IPR045865">
    <property type="entry name" value="ACT-like_dom_sf"/>
</dbReference>
<dbReference type="InterPro" id="IPR027271">
    <property type="entry name" value="Acetolactate_synth/TF_NikR_C"/>
</dbReference>
<gene>
    <name evidence="1" type="ORF">K5V21_08150</name>
</gene>
<keyword evidence="2" id="KW-1185">Reference proteome</keyword>
<organism evidence="1 2">
    <name type="scientific">Clostridium sardiniense</name>
    <name type="common">Clostridium absonum</name>
    <dbReference type="NCBI Taxonomy" id="29369"/>
    <lineage>
        <taxon>Bacteria</taxon>
        <taxon>Bacillati</taxon>
        <taxon>Bacillota</taxon>
        <taxon>Clostridia</taxon>
        <taxon>Eubacteriales</taxon>
        <taxon>Clostridiaceae</taxon>
        <taxon>Clostridium</taxon>
    </lineage>
</organism>
<proteinExistence type="predicted"/>
<dbReference type="EMBL" id="JAIKTU010000005">
    <property type="protein sequence ID" value="MBY0755427.1"/>
    <property type="molecule type" value="Genomic_DNA"/>
</dbReference>
<accession>A0ABS7KXP7</accession>
<sequence>MFSIMAIKISPRNKIAPTVQEILTKHGCIIKTRLGIHEASVNSCSKSGLVILDLLNENPEEIETLKEDLNSLDGVTAKVMEI</sequence>
<dbReference type="RefSeq" id="WP_221860697.1">
    <property type="nucleotide sequence ID" value="NZ_JAIKTU010000005.1"/>
</dbReference>
<dbReference type="SUPFAM" id="SSF55021">
    <property type="entry name" value="ACT-like"/>
    <property type="match status" value="1"/>
</dbReference>